<proteinExistence type="predicted"/>
<accession>A0A1X2GKM2</accession>
<reference evidence="1 2" key="1">
    <citation type="submission" date="2016-07" db="EMBL/GenBank/DDBJ databases">
        <title>Pervasive Adenine N6-methylation of Active Genes in Fungi.</title>
        <authorList>
            <consortium name="DOE Joint Genome Institute"/>
            <person name="Mondo S.J."/>
            <person name="Dannebaum R.O."/>
            <person name="Kuo R.C."/>
            <person name="Labutti K."/>
            <person name="Haridas S."/>
            <person name="Kuo A."/>
            <person name="Salamov A."/>
            <person name="Ahrendt S.R."/>
            <person name="Lipzen A."/>
            <person name="Sullivan W."/>
            <person name="Andreopoulos W.B."/>
            <person name="Clum A."/>
            <person name="Lindquist E."/>
            <person name="Daum C."/>
            <person name="Ramamoorthy G.K."/>
            <person name="Gryganskyi A."/>
            <person name="Culley D."/>
            <person name="Magnuson J.K."/>
            <person name="James T.Y."/>
            <person name="O'Malley M.A."/>
            <person name="Stajich J.E."/>
            <person name="Spatafora J.W."/>
            <person name="Visel A."/>
            <person name="Grigoriev I.V."/>
        </authorList>
    </citation>
    <scope>NUCLEOTIDE SEQUENCE [LARGE SCALE GENOMIC DNA]</scope>
    <source>
        <strain evidence="1 2">NRRL 3301</strain>
    </source>
</reference>
<protein>
    <submittedName>
        <fullName evidence="1">Uncharacterized protein</fullName>
    </submittedName>
</protein>
<dbReference type="EMBL" id="MCGT01000010">
    <property type="protein sequence ID" value="ORX56139.1"/>
    <property type="molecule type" value="Genomic_DNA"/>
</dbReference>
<dbReference type="AlphaFoldDB" id="A0A1X2GKM2"/>
<evidence type="ECO:0000313" key="2">
    <source>
        <dbReference type="Proteomes" id="UP000242146"/>
    </source>
</evidence>
<organism evidence="1 2">
    <name type="scientific">Hesseltinella vesiculosa</name>
    <dbReference type="NCBI Taxonomy" id="101127"/>
    <lineage>
        <taxon>Eukaryota</taxon>
        <taxon>Fungi</taxon>
        <taxon>Fungi incertae sedis</taxon>
        <taxon>Mucoromycota</taxon>
        <taxon>Mucoromycotina</taxon>
        <taxon>Mucoromycetes</taxon>
        <taxon>Mucorales</taxon>
        <taxon>Cunninghamellaceae</taxon>
        <taxon>Hesseltinella</taxon>
    </lineage>
</organism>
<dbReference type="Proteomes" id="UP000242146">
    <property type="component" value="Unassembled WGS sequence"/>
</dbReference>
<evidence type="ECO:0000313" key="1">
    <source>
        <dbReference type="EMBL" id="ORX56139.1"/>
    </source>
</evidence>
<comment type="caution">
    <text evidence="1">The sequence shown here is derived from an EMBL/GenBank/DDBJ whole genome shotgun (WGS) entry which is preliminary data.</text>
</comment>
<name>A0A1X2GKM2_9FUNG</name>
<keyword evidence="2" id="KW-1185">Reference proteome</keyword>
<sequence length="107" mass="11830">MGVNLELLTCALTCRFNTDKPATPSVHQNSTSTTLSIGRLSQSQQAISLQIGGVGCQSGWIFIFSLSESYPIEAGHLLVRLNKQRRHPLFFFFTVGKSKRCKVGQWG</sequence>
<gene>
    <name evidence="1" type="ORF">DM01DRAFT_1014686</name>
</gene>